<gene>
    <name evidence="2" type="ORF">PSSU_1451</name>
</gene>
<sequence length="237" mass="26011">MEHPVDTNDAVETTQSEALSTQEPVCDSRWRDVVMPPICDLSGGMAGMLRRYDVTDLADPADPEAARSECWAQSGHWDAGEYWDAKVKIGVYDAPVVVRLVRIDESAMTMDEGMRVCVAGASIACISIDVVRGRLSPAGLYRFMTSVSVSRLLLFGELSHNDPNADKPWLGVPAAIRLKSIVGSKSPVMPLRVRAMTFGSDRADMVVSLMVGETNCWASMRWVRRGGRWICDLCDIG</sequence>
<evidence type="ECO:0000256" key="1">
    <source>
        <dbReference type="SAM" id="MobiDB-lite"/>
    </source>
</evidence>
<dbReference type="OrthoDB" id="3238427at2"/>
<proteinExistence type="predicted"/>
<comment type="caution">
    <text evidence="2">The sequence shown here is derived from an EMBL/GenBank/DDBJ whole genome shotgun (WGS) entry which is preliminary data.</text>
</comment>
<dbReference type="EMBL" id="MWWQ01000014">
    <property type="protein sequence ID" value="OZG49627.1"/>
    <property type="molecule type" value="Genomic_DNA"/>
</dbReference>
<dbReference type="AlphaFoldDB" id="A0A261ERY8"/>
<reference evidence="2 3" key="1">
    <citation type="journal article" date="2017" name="BMC Genomics">
        <title>Comparative genomic and phylogenomic analyses of the Bifidobacteriaceae family.</title>
        <authorList>
            <person name="Lugli G.A."/>
            <person name="Milani C."/>
            <person name="Turroni F."/>
            <person name="Duranti S."/>
            <person name="Mancabelli L."/>
            <person name="Mangifesta M."/>
            <person name="Ferrario C."/>
            <person name="Modesto M."/>
            <person name="Mattarelli P."/>
            <person name="Jiri K."/>
            <person name="van Sinderen D."/>
            <person name="Ventura M."/>
        </authorList>
    </citation>
    <scope>NUCLEOTIDE SEQUENCE [LARGE SCALE GENOMIC DNA]</scope>
    <source>
        <strain evidence="2 3">DSM 24744</strain>
    </source>
</reference>
<protein>
    <submittedName>
        <fullName evidence="2">Uncharacterized protein</fullName>
    </submittedName>
</protein>
<accession>A0A261ERY8</accession>
<dbReference type="Proteomes" id="UP000216454">
    <property type="component" value="Unassembled WGS sequence"/>
</dbReference>
<feature type="region of interest" description="Disordered" evidence="1">
    <location>
        <begin position="1"/>
        <end position="23"/>
    </location>
</feature>
<evidence type="ECO:0000313" key="2">
    <source>
        <dbReference type="EMBL" id="OZG49627.1"/>
    </source>
</evidence>
<evidence type="ECO:0000313" key="3">
    <source>
        <dbReference type="Proteomes" id="UP000216454"/>
    </source>
</evidence>
<dbReference type="RefSeq" id="WP_094691751.1">
    <property type="nucleotide sequence ID" value="NZ_MWWQ01000014.1"/>
</dbReference>
<organism evidence="2 3">
    <name type="scientific">Pseudoscardovia suis</name>
    <dbReference type="NCBI Taxonomy" id="987063"/>
    <lineage>
        <taxon>Bacteria</taxon>
        <taxon>Bacillati</taxon>
        <taxon>Actinomycetota</taxon>
        <taxon>Actinomycetes</taxon>
        <taxon>Bifidobacteriales</taxon>
        <taxon>Bifidobacteriaceae</taxon>
        <taxon>Pseudoscardovia</taxon>
    </lineage>
</organism>
<feature type="compositionally biased region" description="Polar residues" evidence="1">
    <location>
        <begin position="10"/>
        <end position="23"/>
    </location>
</feature>
<name>A0A261ERY8_9BIFI</name>
<keyword evidence="3" id="KW-1185">Reference proteome</keyword>